<dbReference type="CDD" id="cd15473">
    <property type="entry name" value="Myo5p-like_CBD_DIL_ANK"/>
    <property type="match status" value="1"/>
</dbReference>
<dbReference type="SUPFAM" id="SSF48403">
    <property type="entry name" value="Ankyrin repeat"/>
    <property type="match status" value="1"/>
</dbReference>
<name>A0A367JT37_RHIST</name>
<dbReference type="Pfam" id="PF12796">
    <property type="entry name" value="Ank_2"/>
    <property type="match status" value="1"/>
</dbReference>
<keyword evidence="1" id="KW-0040">ANK repeat</keyword>
<sequence length="803" mass="92226">MTNDNTEITTQQPDVVDQEALRKQYENMSYNEMSQRIAESYKQLSEILGNRISLPTDNDTLSSANSTADSIHEFEQEDESSIMNNHALSTDQKKIKLNKLLMKAVSSGDVEKLACFLHHPLVDLDAKDEDGTTALIYAACFGKYEIAQALISAGAKIDGQDARGWTALMWATTNNHEKIVKLLLENGASAQTKSAKGRTVFDFVKNDAKQMADILVSNTNPRDSISSLTSSILGSTSSSTSSNAGDGDRYYQYSTEENYEHFMTQDQQTRPKLIEEFLMQTYNQLDDDDNTEDEHEDQDDDDDDNDNDKDIEFNWERCMPDQMFVFAADDLPYILDTVITKLTLPVRNVQEIFLPANVVFLSARFAHYFSSAELAEEVMEGALERISANIKNNTQNVHTLSYWMTNMTRLLYYLKKDAELVVATAKYQLELSELASETYNHIVTDIGKRITQILEPAMLEHDPILGIMDEVNFADDWQRFFRRSTSSRRSEDMQRSNSNTVDVPLRVLSPKTITQLFSSTYYVFQSYEVHSTIIIQALAQFFHFLSCELFNHILSKKKYLCRSKAIQIRMNLSVLEEWIHQHHLPISLITYLQPSIQLTQLLQCMSQLDTVSSFQSTVKMFNAINPLQIRRCVMNYRYETQETRLPEEVERHVQLCVEETLRIKQARQSRSFERRKSIPPMRRSMSGLDSPTMSTFMGSIFNSGLPATPTRPSSIEFMRQESSKHKRFSSSTQEEEEYDEHEEEKIYSKEEVNETKDSRFMLPFFVPTTAQLSHQTLINGKEPSSLFPVIPEDWMDKLDKSDS</sequence>
<dbReference type="STRING" id="4846.A0A367JT37"/>
<dbReference type="EMBL" id="PJQM01002746">
    <property type="protein sequence ID" value="RCH93076.1"/>
    <property type="molecule type" value="Genomic_DNA"/>
</dbReference>
<evidence type="ECO:0000313" key="5">
    <source>
        <dbReference type="Proteomes" id="UP000253551"/>
    </source>
</evidence>
<protein>
    <recommendedName>
        <fullName evidence="3">Dilute domain-containing protein</fullName>
    </recommendedName>
</protein>
<dbReference type="PANTHER" id="PTHR16027:SF6">
    <property type="entry name" value="DILUTE DOMAIN-CONTAINING PROTEIN"/>
    <property type="match status" value="1"/>
</dbReference>
<dbReference type="InterPro" id="IPR002710">
    <property type="entry name" value="Dilute_dom"/>
</dbReference>
<keyword evidence="5" id="KW-1185">Reference proteome</keyword>
<evidence type="ECO:0000313" key="4">
    <source>
        <dbReference type="EMBL" id="RCH93076.1"/>
    </source>
</evidence>
<feature type="compositionally biased region" description="Acidic residues" evidence="2">
    <location>
        <begin position="733"/>
        <end position="742"/>
    </location>
</feature>
<evidence type="ECO:0000259" key="3">
    <source>
        <dbReference type="PROSITE" id="PS51126"/>
    </source>
</evidence>
<dbReference type="Gene3D" id="1.25.40.20">
    <property type="entry name" value="Ankyrin repeat-containing domain"/>
    <property type="match status" value="1"/>
</dbReference>
<dbReference type="InterPro" id="IPR037986">
    <property type="entry name" value="Myo5p-like_CBD_DIL"/>
</dbReference>
<evidence type="ECO:0000256" key="2">
    <source>
        <dbReference type="SAM" id="MobiDB-lite"/>
    </source>
</evidence>
<dbReference type="PROSITE" id="PS50088">
    <property type="entry name" value="ANK_REPEAT"/>
    <property type="match status" value="2"/>
</dbReference>
<dbReference type="Pfam" id="PF01843">
    <property type="entry name" value="DIL"/>
    <property type="match status" value="1"/>
</dbReference>
<organism evidence="4 5">
    <name type="scientific">Rhizopus stolonifer</name>
    <name type="common">Rhizopus nigricans</name>
    <dbReference type="NCBI Taxonomy" id="4846"/>
    <lineage>
        <taxon>Eukaryota</taxon>
        <taxon>Fungi</taxon>
        <taxon>Fungi incertae sedis</taxon>
        <taxon>Mucoromycota</taxon>
        <taxon>Mucoromycotina</taxon>
        <taxon>Mucoromycetes</taxon>
        <taxon>Mucorales</taxon>
        <taxon>Mucorineae</taxon>
        <taxon>Rhizopodaceae</taxon>
        <taxon>Rhizopus</taxon>
    </lineage>
</organism>
<dbReference type="PANTHER" id="PTHR16027">
    <property type="entry name" value="DILUTE DOMAIN-CONTAINING PROTEIN YPR089W"/>
    <property type="match status" value="1"/>
</dbReference>
<feature type="region of interest" description="Disordered" evidence="2">
    <location>
        <begin position="668"/>
        <end position="690"/>
    </location>
</feature>
<dbReference type="OrthoDB" id="426293at2759"/>
<gene>
    <name evidence="4" type="ORF">CU098_007818</name>
</gene>
<feature type="repeat" description="ANK" evidence="1">
    <location>
        <begin position="130"/>
        <end position="162"/>
    </location>
</feature>
<feature type="compositionally biased region" description="Basic and acidic residues" evidence="2">
    <location>
        <begin position="743"/>
        <end position="752"/>
    </location>
</feature>
<dbReference type="PROSITE" id="PS51126">
    <property type="entry name" value="DILUTE"/>
    <property type="match status" value="1"/>
</dbReference>
<dbReference type="InterPro" id="IPR052072">
    <property type="entry name" value="Vascular_dev_regulator"/>
</dbReference>
<reference evidence="4 5" key="1">
    <citation type="journal article" date="2018" name="G3 (Bethesda)">
        <title>Phylogenetic and Phylogenomic Definition of Rhizopus Species.</title>
        <authorList>
            <person name="Gryganskyi A.P."/>
            <person name="Golan J."/>
            <person name="Dolatabadi S."/>
            <person name="Mondo S."/>
            <person name="Robb S."/>
            <person name="Idnurm A."/>
            <person name="Muszewska A."/>
            <person name="Steczkiewicz K."/>
            <person name="Masonjones S."/>
            <person name="Liao H.L."/>
            <person name="Gajdeczka M.T."/>
            <person name="Anike F."/>
            <person name="Vuek A."/>
            <person name="Anishchenko I.M."/>
            <person name="Voigt K."/>
            <person name="de Hoog G.S."/>
            <person name="Smith M.E."/>
            <person name="Heitman J."/>
            <person name="Vilgalys R."/>
            <person name="Stajich J.E."/>
        </authorList>
    </citation>
    <scope>NUCLEOTIDE SEQUENCE [LARGE SCALE GENOMIC DNA]</scope>
    <source>
        <strain evidence="4 5">LSU 92-RS-03</strain>
    </source>
</reference>
<accession>A0A367JT37</accession>
<feature type="compositionally biased region" description="Acidic residues" evidence="2">
    <location>
        <begin position="286"/>
        <end position="307"/>
    </location>
</feature>
<feature type="compositionally biased region" description="Low complexity" evidence="2">
    <location>
        <begin position="226"/>
        <end position="242"/>
    </location>
</feature>
<dbReference type="InterPro" id="IPR036770">
    <property type="entry name" value="Ankyrin_rpt-contain_sf"/>
</dbReference>
<dbReference type="SMART" id="SM00248">
    <property type="entry name" value="ANK"/>
    <property type="match status" value="3"/>
</dbReference>
<dbReference type="GO" id="GO:0051020">
    <property type="term" value="F:GTPase binding"/>
    <property type="evidence" value="ECO:0007669"/>
    <property type="project" value="TreeGrafter"/>
</dbReference>
<dbReference type="AlphaFoldDB" id="A0A367JT37"/>
<feature type="domain" description="Dilute" evidence="3">
    <location>
        <begin position="380"/>
        <end position="659"/>
    </location>
</feature>
<comment type="caution">
    <text evidence="4">The sequence shown here is derived from an EMBL/GenBank/DDBJ whole genome shotgun (WGS) entry which is preliminary data.</text>
</comment>
<feature type="repeat" description="ANK" evidence="1">
    <location>
        <begin position="163"/>
        <end position="195"/>
    </location>
</feature>
<proteinExistence type="predicted"/>
<evidence type="ECO:0000256" key="1">
    <source>
        <dbReference type="PROSITE-ProRule" id="PRU00023"/>
    </source>
</evidence>
<feature type="region of interest" description="Disordered" evidence="2">
    <location>
        <begin position="226"/>
        <end position="250"/>
    </location>
</feature>
<feature type="region of interest" description="Disordered" evidence="2">
    <location>
        <begin position="286"/>
        <end position="311"/>
    </location>
</feature>
<dbReference type="PROSITE" id="PS50297">
    <property type="entry name" value="ANK_REP_REGION"/>
    <property type="match status" value="2"/>
</dbReference>
<dbReference type="Proteomes" id="UP000253551">
    <property type="component" value="Unassembled WGS sequence"/>
</dbReference>
<dbReference type="InterPro" id="IPR002110">
    <property type="entry name" value="Ankyrin_rpt"/>
</dbReference>
<dbReference type="SMART" id="SM01132">
    <property type="entry name" value="DIL"/>
    <property type="match status" value="1"/>
</dbReference>
<feature type="region of interest" description="Disordered" evidence="2">
    <location>
        <begin position="718"/>
        <end position="752"/>
    </location>
</feature>